<accession>A0A6F8XWL1</accession>
<dbReference type="InterPro" id="IPR051534">
    <property type="entry name" value="CBASS_pafABC_assoc_protein"/>
</dbReference>
<dbReference type="Proteomes" id="UP000502508">
    <property type="component" value="Chromosome"/>
</dbReference>
<dbReference type="InterPro" id="IPR036388">
    <property type="entry name" value="WH-like_DNA-bd_sf"/>
</dbReference>
<dbReference type="InterPro" id="IPR001034">
    <property type="entry name" value="DeoR_HTH"/>
</dbReference>
<evidence type="ECO:0000256" key="3">
    <source>
        <dbReference type="SAM" id="SignalP"/>
    </source>
</evidence>
<dbReference type="GO" id="GO:0003700">
    <property type="term" value="F:DNA-binding transcription factor activity"/>
    <property type="evidence" value="ECO:0007669"/>
    <property type="project" value="InterPro"/>
</dbReference>
<dbReference type="InterPro" id="IPR036390">
    <property type="entry name" value="WH_DNA-bd_sf"/>
</dbReference>
<proteinExistence type="predicted"/>
<feature type="domain" description="HTH deoR-type" evidence="4">
    <location>
        <begin position="2"/>
        <end position="57"/>
    </location>
</feature>
<dbReference type="PANTHER" id="PTHR34580">
    <property type="match status" value="1"/>
</dbReference>
<name>A0A6F8XWL1_9ACTN</name>
<reference evidence="5 6" key="2">
    <citation type="submission" date="2020-03" db="EMBL/GenBank/DDBJ databases">
        <authorList>
            <person name="Ichikawa N."/>
            <person name="Kimura A."/>
            <person name="Kitahashi Y."/>
            <person name="Uohara A."/>
        </authorList>
    </citation>
    <scope>NUCLEOTIDE SEQUENCE [LARGE SCALE GENOMIC DNA]</scope>
    <source>
        <strain evidence="5 6">NBRC 107702</strain>
    </source>
</reference>
<feature type="chain" id="PRO_5026092989" description="HTH deoR-type domain-containing protein" evidence="3">
    <location>
        <begin position="22"/>
        <end position="153"/>
    </location>
</feature>
<sequence>MRAARLINLVLLLQSRGTMTAAELAQELEVSERTVYRDVVALSGAGVPVYAEQGRAGGYKLVGGYRTRLTGLNRTEAEALFLAGLPGPARDMGLDEPVRSVRRKLLAALPPGLRDASERAGQRFHLDAPGWFADTDPRRYWPTWPRRCGRTVR</sequence>
<dbReference type="KEGG" id="pfla:Pflav_045380"/>
<dbReference type="PROSITE" id="PS51000">
    <property type="entry name" value="HTH_DEOR_2"/>
    <property type="match status" value="1"/>
</dbReference>
<dbReference type="AlphaFoldDB" id="A0A6F8XWL1"/>
<feature type="signal peptide" evidence="3">
    <location>
        <begin position="1"/>
        <end position="21"/>
    </location>
</feature>
<keyword evidence="6" id="KW-1185">Reference proteome</keyword>
<dbReference type="Gene3D" id="1.10.10.10">
    <property type="entry name" value="Winged helix-like DNA-binding domain superfamily/Winged helix DNA-binding domain"/>
    <property type="match status" value="1"/>
</dbReference>
<evidence type="ECO:0000259" key="4">
    <source>
        <dbReference type="PROSITE" id="PS51000"/>
    </source>
</evidence>
<evidence type="ECO:0000313" key="5">
    <source>
        <dbReference type="EMBL" id="BCB78128.1"/>
    </source>
</evidence>
<dbReference type="SUPFAM" id="SSF46785">
    <property type="entry name" value="Winged helix' DNA-binding domain"/>
    <property type="match status" value="1"/>
</dbReference>
<gene>
    <name evidence="5" type="ORF">Pflav_045380</name>
</gene>
<keyword evidence="1" id="KW-0805">Transcription regulation</keyword>
<dbReference type="InterPro" id="IPR013196">
    <property type="entry name" value="HTH_11"/>
</dbReference>
<evidence type="ECO:0000313" key="6">
    <source>
        <dbReference type="Proteomes" id="UP000502508"/>
    </source>
</evidence>
<evidence type="ECO:0000256" key="2">
    <source>
        <dbReference type="ARBA" id="ARBA00023163"/>
    </source>
</evidence>
<keyword evidence="3" id="KW-0732">Signal</keyword>
<organism evidence="5 6">
    <name type="scientific">Phytohabitans flavus</name>
    <dbReference type="NCBI Taxonomy" id="1076124"/>
    <lineage>
        <taxon>Bacteria</taxon>
        <taxon>Bacillati</taxon>
        <taxon>Actinomycetota</taxon>
        <taxon>Actinomycetes</taxon>
        <taxon>Micromonosporales</taxon>
        <taxon>Micromonosporaceae</taxon>
    </lineage>
</organism>
<evidence type="ECO:0000256" key="1">
    <source>
        <dbReference type="ARBA" id="ARBA00023015"/>
    </source>
</evidence>
<dbReference type="Pfam" id="PF08279">
    <property type="entry name" value="HTH_11"/>
    <property type="match status" value="1"/>
</dbReference>
<keyword evidence="2" id="KW-0804">Transcription</keyword>
<protein>
    <recommendedName>
        <fullName evidence="4">HTH deoR-type domain-containing protein</fullName>
    </recommendedName>
</protein>
<dbReference type="EMBL" id="AP022870">
    <property type="protein sequence ID" value="BCB78128.1"/>
    <property type="molecule type" value="Genomic_DNA"/>
</dbReference>
<dbReference type="PANTHER" id="PTHR34580:SF1">
    <property type="entry name" value="PROTEIN PAFC"/>
    <property type="match status" value="1"/>
</dbReference>
<reference evidence="5 6" key="1">
    <citation type="submission" date="2020-03" db="EMBL/GenBank/DDBJ databases">
        <title>Whole genome shotgun sequence of Phytohabitans flavus NBRC 107702.</title>
        <authorList>
            <person name="Komaki H."/>
            <person name="Tamura T."/>
        </authorList>
    </citation>
    <scope>NUCLEOTIDE SEQUENCE [LARGE SCALE GENOMIC DNA]</scope>
    <source>
        <strain evidence="5 6">NBRC 107702</strain>
    </source>
</reference>